<feature type="repeat" description="ANK" evidence="1">
    <location>
        <begin position="244"/>
        <end position="266"/>
    </location>
</feature>
<proteinExistence type="predicted"/>
<gene>
    <name evidence="2" type="ORF">GQ607_008621</name>
</gene>
<dbReference type="Gene3D" id="1.25.40.20">
    <property type="entry name" value="Ankyrin repeat-containing domain"/>
    <property type="match status" value="1"/>
</dbReference>
<comment type="caution">
    <text evidence="2">The sequence shown here is derived from an EMBL/GenBank/DDBJ whole genome shotgun (WGS) entry which is preliminary data.</text>
</comment>
<protein>
    <recommendedName>
        <fullName evidence="4">Fungal N-terminal domain-containing protein</fullName>
    </recommendedName>
</protein>
<dbReference type="EMBL" id="WOWK01000046">
    <property type="protein sequence ID" value="KAF0324191.1"/>
    <property type="molecule type" value="Genomic_DNA"/>
</dbReference>
<dbReference type="AlphaFoldDB" id="A0A8H3ZS38"/>
<evidence type="ECO:0008006" key="4">
    <source>
        <dbReference type="Google" id="ProtNLM"/>
    </source>
</evidence>
<dbReference type="PROSITE" id="PS50088">
    <property type="entry name" value="ANK_REPEAT"/>
    <property type="match status" value="1"/>
</dbReference>
<name>A0A8H3ZS38_9PEZI</name>
<accession>A0A8H3ZS38</accession>
<keyword evidence="3" id="KW-1185">Reference proteome</keyword>
<dbReference type="SUPFAM" id="SSF48403">
    <property type="entry name" value="Ankyrin repeat"/>
    <property type="match status" value="1"/>
</dbReference>
<evidence type="ECO:0000256" key="1">
    <source>
        <dbReference type="PROSITE-ProRule" id="PRU00023"/>
    </source>
</evidence>
<keyword evidence="1" id="KW-0040">ANK repeat</keyword>
<dbReference type="Pfam" id="PF13637">
    <property type="entry name" value="Ank_4"/>
    <property type="match status" value="1"/>
</dbReference>
<sequence>MADPLGIAGTAAGLVSLGLQLYGEISKYIKAVKGRDEDLRAARQNAEVLRKCLNAIKGATSSTNVAQTASKDAVEECVASCIDELKQLDQRLTRLRGSTTPADSLSAKVKAKGRQLMYPFHKDDIVDLERRLASANDVLQAALHALGMPIYTTIVNSAWAWKQEAVHTMIDVLNNSSDPEDEYSNAYSTLLGALDTIKLFHNFPDFAKRLHFGSLMMGIMRQDLGYVSHLLNTSPLSVHETNYCGQTPVHIAVLAGNASILKLVLSFSNEKLLHMADSYDHYPIEYVTPRQMHKACHSQRVSICEGCMMLEALLNAGSVLFTHALQLGLGGEDEVSQNLSFPVREILLRHLKERRMRLQDLAIKQLTKGKRRGLISPANYVLDRNATRLQKLLEDQSTHIPWHLKVYNRHENTEISDSPGTIYGYICDRTTAKLAWKLGFRDVGIDFMDGLNQVLRGVLTSSGTHEQASQTISGYILAG</sequence>
<dbReference type="OrthoDB" id="1577640at2759"/>
<dbReference type="PROSITE" id="PS50297">
    <property type="entry name" value="ANK_REP_REGION"/>
    <property type="match status" value="1"/>
</dbReference>
<reference evidence="2 3" key="1">
    <citation type="submission" date="2019-12" db="EMBL/GenBank/DDBJ databases">
        <title>A genome sequence resource for the geographically widespread anthracnose pathogen Colletotrichum asianum.</title>
        <authorList>
            <person name="Meng Y."/>
        </authorList>
    </citation>
    <scope>NUCLEOTIDE SEQUENCE [LARGE SCALE GENOMIC DNA]</scope>
    <source>
        <strain evidence="2 3">ICMP 18580</strain>
    </source>
</reference>
<dbReference type="InterPro" id="IPR002110">
    <property type="entry name" value="Ankyrin_rpt"/>
</dbReference>
<organism evidence="2 3">
    <name type="scientific">Colletotrichum asianum</name>
    <dbReference type="NCBI Taxonomy" id="702518"/>
    <lineage>
        <taxon>Eukaryota</taxon>
        <taxon>Fungi</taxon>
        <taxon>Dikarya</taxon>
        <taxon>Ascomycota</taxon>
        <taxon>Pezizomycotina</taxon>
        <taxon>Sordariomycetes</taxon>
        <taxon>Hypocreomycetidae</taxon>
        <taxon>Glomerellales</taxon>
        <taxon>Glomerellaceae</taxon>
        <taxon>Colletotrichum</taxon>
        <taxon>Colletotrichum gloeosporioides species complex</taxon>
    </lineage>
</organism>
<evidence type="ECO:0000313" key="2">
    <source>
        <dbReference type="EMBL" id="KAF0324191.1"/>
    </source>
</evidence>
<evidence type="ECO:0000313" key="3">
    <source>
        <dbReference type="Proteomes" id="UP000434172"/>
    </source>
</evidence>
<dbReference type="InterPro" id="IPR036770">
    <property type="entry name" value="Ankyrin_rpt-contain_sf"/>
</dbReference>
<dbReference type="Proteomes" id="UP000434172">
    <property type="component" value="Unassembled WGS sequence"/>
</dbReference>